<accession>A0A0U5GZL4</accession>
<feature type="transmembrane region" description="Helical" evidence="1">
    <location>
        <begin position="89"/>
        <end position="113"/>
    </location>
</feature>
<feature type="transmembrane region" description="Helical" evidence="1">
    <location>
        <begin position="54"/>
        <end position="77"/>
    </location>
</feature>
<keyword evidence="3" id="KW-1185">Reference proteome</keyword>
<gene>
    <name evidence="2" type="ORF">HHUB_1153</name>
</gene>
<dbReference type="EMBL" id="LN831302">
    <property type="protein sequence ID" value="CQH45625.1"/>
    <property type="molecule type" value="Genomic_DNA"/>
</dbReference>
<keyword evidence="1" id="KW-1133">Transmembrane helix</keyword>
<name>A0A0U5GZL4_9EURY</name>
<feature type="transmembrane region" description="Helical" evidence="1">
    <location>
        <begin position="216"/>
        <end position="240"/>
    </location>
</feature>
<feature type="transmembrane region" description="Helical" evidence="1">
    <location>
        <begin position="119"/>
        <end position="142"/>
    </location>
</feature>
<proteinExistence type="predicted"/>
<feature type="transmembrane region" description="Helical" evidence="1">
    <location>
        <begin position="149"/>
        <end position="172"/>
    </location>
</feature>
<sequence length="250" mass="27263">MEEIMGVRDLLAGAKIDLRRLLSAWRTIVFSRQTDEYSVQDRWHPGSPGAKLAFWAWSILGVVLIGVVYPFAALGFWTRYVGRQIDRIVAGLGVLVIIAAMAVLWGGLTALAWDRLPTTGFRAVLAASVVATASVGLSWVFARYGSRRLTLVFAYPFAVAAIFVPPVTAALFSPTIGAGLLSESELFAEWLLNNVVIGGLSTTIRQQFELAGLAFIGMWFGFAVPVGWALALLVSLANLIRPRTRRNPQQ</sequence>
<evidence type="ECO:0000313" key="3">
    <source>
        <dbReference type="Proteomes" id="UP000066737"/>
    </source>
</evidence>
<organism evidence="2 3">
    <name type="scientific">Halobacterium hubeiense</name>
    <dbReference type="NCBI Taxonomy" id="1407499"/>
    <lineage>
        <taxon>Archaea</taxon>
        <taxon>Methanobacteriati</taxon>
        <taxon>Methanobacteriota</taxon>
        <taxon>Stenosarchaea group</taxon>
        <taxon>Halobacteria</taxon>
        <taxon>Halobacteriales</taxon>
        <taxon>Halobacteriaceae</taxon>
        <taxon>Halobacterium</taxon>
    </lineage>
</organism>
<dbReference type="Proteomes" id="UP000066737">
    <property type="component" value="Chromosome I"/>
</dbReference>
<evidence type="ECO:0000256" key="1">
    <source>
        <dbReference type="SAM" id="Phobius"/>
    </source>
</evidence>
<evidence type="ECO:0000313" key="2">
    <source>
        <dbReference type="EMBL" id="CQH45625.1"/>
    </source>
</evidence>
<keyword evidence="1" id="KW-0472">Membrane</keyword>
<protein>
    <submittedName>
        <fullName evidence="2">Uncharacterized protein</fullName>
    </submittedName>
</protein>
<reference evidence="3" key="1">
    <citation type="journal article" date="2016" name="Environ. Microbiol.">
        <title>The complete genome of a viable archaeum isolated from 123-million-year-old rock salt.</title>
        <authorList>
            <person name="Jaakkola S.T."/>
            <person name="Pfeiffer F."/>
            <person name="Ravantti J.J."/>
            <person name="Guo Q."/>
            <person name="Liu Y."/>
            <person name="Chen X."/>
            <person name="Ma H."/>
            <person name="Yang C."/>
            <person name="Oksanen H.M."/>
            <person name="Bamford D.H."/>
        </authorList>
    </citation>
    <scope>NUCLEOTIDE SEQUENCE</scope>
    <source>
        <strain evidence="3">JI20-1</strain>
    </source>
</reference>
<dbReference type="KEGG" id="hhb:Hhub_1153"/>
<dbReference type="AlphaFoldDB" id="A0A0U5GZL4"/>
<keyword evidence="1" id="KW-0812">Transmembrane</keyword>